<evidence type="ECO:0000259" key="8">
    <source>
        <dbReference type="PROSITE" id="PS50157"/>
    </source>
</evidence>
<sequence length="122" mass="14298">MIHTGERPDKCPECGKRFHTSSDLLKHQRIHTEERPFRCSDCRKGFKHNSNLIRHRHIHTGERPYEGPRCGKSFSDNSTLTKHQRRHWKIGLKINKFIKGISMLTFTCVSKESGILSVTWED</sequence>
<dbReference type="GO" id="GO:0000981">
    <property type="term" value="F:DNA-binding transcription factor activity, RNA polymerase II-specific"/>
    <property type="evidence" value="ECO:0007669"/>
    <property type="project" value="TreeGrafter"/>
</dbReference>
<dbReference type="OrthoDB" id="654211at2759"/>
<dbReference type="SMART" id="SM00355">
    <property type="entry name" value="ZnF_C2H2"/>
    <property type="match status" value="3"/>
</dbReference>
<reference evidence="9 10" key="1">
    <citation type="submission" date="2018-07" db="EMBL/GenBank/DDBJ databases">
        <title>A high quality draft genome assembly of the barn swallow (H. rustica rustica).</title>
        <authorList>
            <person name="Formenti G."/>
            <person name="Chiara M."/>
            <person name="Poveda L."/>
            <person name="Francoijs K.-J."/>
            <person name="Bonisoli-Alquati A."/>
            <person name="Canova L."/>
            <person name="Gianfranceschi L."/>
            <person name="Horner D.S."/>
            <person name="Saino N."/>
        </authorList>
    </citation>
    <scope>NUCLEOTIDE SEQUENCE [LARGE SCALE GENOMIC DNA]</scope>
    <source>
        <strain evidence="9">Chelidonia</strain>
        <tissue evidence="9">Blood</tissue>
    </source>
</reference>
<dbReference type="PANTHER" id="PTHR23226">
    <property type="entry name" value="ZINC FINGER AND SCAN DOMAIN-CONTAINING"/>
    <property type="match status" value="1"/>
</dbReference>
<dbReference type="GO" id="GO:0000978">
    <property type="term" value="F:RNA polymerase II cis-regulatory region sequence-specific DNA binding"/>
    <property type="evidence" value="ECO:0007669"/>
    <property type="project" value="TreeGrafter"/>
</dbReference>
<keyword evidence="10" id="KW-1185">Reference proteome</keyword>
<dbReference type="Pfam" id="PF00096">
    <property type="entry name" value="zf-C2H2"/>
    <property type="match status" value="3"/>
</dbReference>
<dbReference type="AlphaFoldDB" id="A0A3M0JP78"/>
<evidence type="ECO:0000313" key="9">
    <source>
        <dbReference type="EMBL" id="RMC02525.1"/>
    </source>
</evidence>
<proteinExistence type="predicted"/>
<keyword evidence="5" id="KW-0805">Transcription regulation</keyword>
<organism evidence="9 10">
    <name type="scientific">Hirundo rustica rustica</name>
    <dbReference type="NCBI Taxonomy" id="333673"/>
    <lineage>
        <taxon>Eukaryota</taxon>
        <taxon>Metazoa</taxon>
        <taxon>Chordata</taxon>
        <taxon>Craniata</taxon>
        <taxon>Vertebrata</taxon>
        <taxon>Euteleostomi</taxon>
        <taxon>Archelosauria</taxon>
        <taxon>Archosauria</taxon>
        <taxon>Dinosauria</taxon>
        <taxon>Saurischia</taxon>
        <taxon>Theropoda</taxon>
        <taxon>Coelurosauria</taxon>
        <taxon>Aves</taxon>
        <taxon>Neognathae</taxon>
        <taxon>Neoaves</taxon>
        <taxon>Telluraves</taxon>
        <taxon>Australaves</taxon>
        <taxon>Passeriformes</taxon>
        <taxon>Sylvioidea</taxon>
        <taxon>Hirundinidae</taxon>
        <taxon>Hirundo</taxon>
    </lineage>
</organism>
<dbReference type="FunFam" id="3.30.160.60:FF:000495">
    <property type="entry name" value="zinc finger protein 668"/>
    <property type="match status" value="1"/>
</dbReference>
<dbReference type="InterPro" id="IPR036236">
    <property type="entry name" value="Znf_C2H2_sf"/>
</dbReference>
<evidence type="ECO:0000256" key="4">
    <source>
        <dbReference type="ARBA" id="ARBA00022833"/>
    </source>
</evidence>
<evidence type="ECO:0000256" key="6">
    <source>
        <dbReference type="ARBA" id="ARBA00023163"/>
    </source>
</evidence>
<evidence type="ECO:0000256" key="2">
    <source>
        <dbReference type="ARBA" id="ARBA00022737"/>
    </source>
</evidence>
<dbReference type="SUPFAM" id="SSF57667">
    <property type="entry name" value="beta-beta-alpha zinc fingers"/>
    <property type="match status" value="2"/>
</dbReference>
<evidence type="ECO:0000256" key="1">
    <source>
        <dbReference type="ARBA" id="ARBA00022723"/>
    </source>
</evidence>
<dbReference type="Proteomes" id="UP000269221">
    <property type="component" value="Unassembled WGS sequence"/>
</dbReference>
<dbReference type="FunFam" id="3.30.160.60:FF:002343">
    <property type="entry name" value="Zinc finger protein 33A"/>
    <property type="match status" value="1"/>
</dbReference>
<feature type="domain" description="C2H2-type" evidence="8">
    <location>
        <begin position="9"/>
        <end position="36"/>
    </location>
</feature>
<feature type="domain" description="C2H2-type" evidence="8">
    <location>
        <begin position="65"/>
        <end position="87"/>
    </location>
</feature>
<dbReference type="FunFam" id="3.30.160.60:FF:000688">
    <property type="entry name" value="zinc finger protein 197 isoform X1"/>
    <property type="match status" value="1"/>
</dbReference>
<dbReference type="PROSITE" id="PS50157">
    <property type="entry name" value="ZINC_FINGER_C2H2_2"/>
    <property type="match status" value="3"/>
</dbReference>
<name>A0A3M0JP78_HIRRU</name>
<accession>A0A3M0JP78</accession>
<dbReference type="EMBL" id="QRBI01000133">
    <property type="protein sequence ID" value="RMC02525.1"/>
    <property type="molecule type" value="Genomic_DNA"/>
</dbReference>
<keyword evidence="4" id="KW-0862">Zinc</keyword>
<evidence type="ECO:0000256" key="7">
    <source>
        <dbReference type="PROSITE-ProRule" id="PRU00042"/>
    </source>
</evidence>
<dbReference type="InterPro" id="IPR013087">
    <property type="entry name" value="Znf_C2H2_type"/>
</dbReference>
<keyword evidence="3 7" id="KW-0863">Zinc-finger</keyword>
<dbReference type="GO" id="GO:0008270">
    <property type="term" value="F:zinc ion binding"/>
    <property type="evidence" value="ECO:0007669"/>
    <property type="project" value="UniProtKB-KW"/>
</dbReference>
<keyword evidence="6" id="KW-0804">Transcription</keyword>
<evidence type="ECO:0000313" key="10">
    <source>
        <dbReference type="Proteomes" id="UP000269221"/>
    </source>
</evidence>
<protein>
    <recommendedName>
        <fullName evidence="8">C2H2-type domain-containing protein</fullName>
    </recommendedName>
</protein>
<evidence type="ECO:0000256" key="5">
    <source>
        <dbReference type="ARBA" id="ARBA00023015"/>
    </source>
</evidence>
<feature type="domain" description="C2H2-type" evidence="8">
    <location>
        <begin position="37"/>
        <end position="64"/>
    </location>
</feature>
<dbReference type="Gene3D" id="3.30.160.60">
    <property type="entry name" value="Classic Zinc Finger"/>
    <property type="match status" value="3"/>
</dbReference>
<keyword evidence="2" id="KW-0677">Repeat</keyword>
<gene>
    <name evidence="9" type="ORF">DUI87_20919</name>
</gene>
<dbReference type="PROSITE" id="PS00028">
    <property type="entry name" value="ZINC_FINGER_C2H2_1"/>
    <property type="match status" value="2"/>
</dbReference>
<evidence type="ECO:0000256" key="3">
    <source>
        <dbReference type="ARBA" id="ARBA00022771"/>
    </source>
</evidence>
<keyword evidence="1" id="KW-0479">Metal-binding</keyword>
<dbReference type="PANTHER" id="PTHR23226:SF377">
    <property type="entry name" value="ZINC FINGER AND SCAN DOMAIN-CONTAINING PROTEIN 20"/>
    <property type="match status" value="1"/>
</dbReference>
<comment type="caution">
    <text evidence="9">The sequence shown here is derived from an EMBL/GenBank/DDBJ whole genome shotgun (WGS) entry which is preliminary data.</text>
</comment>